<dbReference type="EMBL" id="JBBPHU010000010">
    <property type="protein sequence ID" value="KAK7512933.1"/>
    <property type="molecule type" value="Genomic_DNA"/>
</dbReference>
<sequence>MSVCLERHTPISAHMNEWRGSWNPFFFFGFFFFSFEKRTRFRTMFEYVLFCFSSGDDCRNLVPEWAAVSVSARSGREEAQHHSTHLLKRNSCLMLMHCICICIACAAASGSRIVSSLPFFAAELKGEYRCLHQWHTHAPGTCALRRRPGWTDTSGRFAPPSTSWLVLLVIVSGWHRQGGRCFVCAFQLLVCLSDCSSCCYSA</sequence>
<evidence type="ECO:0000313" key="2">
    <source>
        <dbReference type="EMBL" id="KAK7512933.1"/>
    </source>
</evidence>
<protein>
    <submittedName>
        <fullName evidence="2">Uncharacterized protein</fullName>
    </submittedName>
</protein>
<keyword evidence="1" id="KW-1133">Transmembrane helix</keyword>
<organism evidence="2 3">
    <name type="scientific">Phyllosticta citriasiana</name>
    <dbReference type="NCBI Taxonomy" id="595635"/>
    <lineage>
        <taxon>Eukaryota</taxon>
        <taxon>Fungi</taxon>
        <taxon>Dikarya</taxon>
        <taxon>Ascomycota</taxon>
        <taxon>Pezizomycotina</taxon>
        <taxon>Dothideomycetes</taxon>
        <taxon>Dothideomycetes incertae sedis</taxon>
        <taxon>Botryosphaeriales</taxon>
        <taxon>Phyllostictaceae</taxon>
        <taxon>Phyllosticta</taxon>
    </lineage>
</organism>
<evidence type="ECO:0000256" key="1">
    <source>
        <dbReference type="SAM" id="Phobius"/>
    </source>
</evidence>
<proteinExistence type="predicted"/>
<keyword evidence="1" id="KW-0472">Membrane</keyword>
<feature type="transmembrane region" description="Helical" evidence="1">
    <location>
        <begin position="20"/>
        <end position="35"/>
    </location>
</feature>
<accession>A0ABR1KDV4</accession>
<evidence type="ECO:0000313" key="3">
    <source>
        <dbReference type="Proteomes" id="UP001363622"/>
    </source>
</evidence>
<dbReference type="Proteomes" id="UP001363622">
    <property type="component" value="Unassembled WGS sequence"/>
</dbReference>
<keyword evidence="1" id="KW-0812">Transmembrane</keyword>
<feature type="transmembrane region" description="Helical" evidence="1">
    <location>
        <begin position="92"/>
        <end position="110"/>
    </location>
</feature>
<comment type="caution">
    <text evidence="2">The sequence shown here is derived from an EMBL/GenBank/DDBJ whole genome shotgun (WGS) entry which is preliminary data.</text>
</comment>
<name>A0ABR1KDV4_9PEZI</name>
<keyword evidence="3" id="KW-1185">Reference proteome</keyword>
<gene>
    <name evidence="2" type="ORF">IWZ03DRAFT_42372</name>
</gene>
<reference evidence="2 3" key="1">
    <citation type="submission" date="2024-04" db="EMBL/GenBank/DDBJ databases">
        <title>Phyllosticta paracitricarpa is synonymous to the EU quarantine fungus P. citricarpa based on phylogenomic analyses.</title>
        <authorList>
            <consortium name="Lawrence Berkeley National Laboratory"/>
            <person name="Van Ingen-Buijs V.A."/>
            <person name="Van Westerhoven A.C."/>
            <person name="Haridas S."/>
            <person name="Skiadas P."/>
            <person name="Martin F."/>
            <person name="Groenewald J.Z."/>
            <person name="Crous P.W."/>
            <person name="Seidl M.F."/>
        </authorList>
    </citation>
    <scope>NUCLEOTIDE SEQUENCE [LARGE SCALE GENOMIC DNA]</scope>
    <source>
        <strain evidence="2 3">CBS 123371</strain>
    </source>
</reference>